<dbReference type="Proteomes" id="UP000297245">
    <property type="component" value="Unassembled WGS sequence"/>
</dbReference>
<proteinExistence type="predicted"/>
<gene>
    <name evidence="1" type="ORF">K435DRAFT_762805</name>
</gene>
<dbReference type="OrthoDB" id="2535907at2759"/>
<reference evidence="1 2" key="1">
    <citation type="journal article" date="2019" name="Nat. Ecol. Evol.">
        <title>Megaphylogeny resolves global patterns of mushroom evolution.</title>
        <authorList>
            <person name="Varga T."/>
            <person name="Krizsan K."/>
            <person name="Foldi C."/>
            <person name="Dima B."/>
            <person name="Sanchez-Garcia M."/>
            <person name="Sanchez-Ramirez S."/>
            <person name="Szollosi G.J."/>
            <person name="Szarkandi J.G."/>
            <person name="Papp V."/>
            <person name="Albert L."/>
            <person name="Andreopoulos W."/>
            <person name="Angelini C."/>
            <person name="Antonin V."/>
            <person name="Barry K.W."/>
            <person name="Bougher N.L."/>
            <person name="Buchanan P."/>
            <person name="Buyck B."/>
            <person name="Bense V."/>
            <person name="Catcheside P."/>
            <person name="Chovatia M."/>
            <person name="Cooper J."/>
            <person name="Damon W."/>
            <person name="Desjardin D."/>
            <person name="Finy P."/>
            <person name="Geml J."/>
            <person name="Haridas S."/>
            <person name="Hughes K."/>
            <person name="Justo A."/>
            <person name="Karasinski D."/>
            <person name="Kautmanova I."/>
            <person name="Kiss B."/>
            <person name="Kocsube S."/>
            <person name="Kotiranta H."/>
            <person name="LaButti K.M."/>
            <person name="Lechner B.E."/>
            <person name="Liimatainen K."/>
            <person name="Lipzen A."/>
            <person name="Lukacs Z."/>
            <person name="Mihaltcheva S."/>
            <person name="Morgado L.N."/>
            <person name="Niskanen T."/>
            <person name="Noordeloos M.E."/>
            <person name="Ohm R.A."/>
            <person name="Ortiz-Santana B."/>
            <person name="Ovrebo C."/>
            <person name="Racz N."/>
            <person name="Riley R."/>
            <person name="Savchenko A."/>
            <person name="Shiryaev A."/>
            <person name="Soop K."/>
            <person name="Spirin V."/>
            <person name="Szebenyi C."/>
            <person name="Tomsovsky M."/>
            <person name="Tulloss R.E."/>
            <person name="Uehling J."/>
            <person name="Grigoriev I.V."/>
            <person name="Vagvolgyi C."/>
            <person name="Papp T."/>
            <person name="Martin F.M."/>
            <person name="Miettinen O."/>
            <person name="Hibbett D.S."/>
            <person name="Nagy L.G."/>
        </authorList>
    </citation>
    <scope>NUCLEOTIDE SEQUENCE [LARGE SCALE GENOMIC DNA]</scope>
    <source>
        <strain evidence="1 2">CBS 962.96</strain>
    </source>
</reference>
<organism evidence="1 2">
    <name type="scientific">Dendrothele bispora (strain CBS 962.96)</name>
    <dbReference type="NCBI Taxonomy" id="1314807"/>
    <lineage>
        <taxon>Eukaryota</taxon>
        <taxon>Fungi</taxon>
        <taxon>Dikarya</taxon>
        <taxon>Basidiomycota</taxon>
        <taxon>Agaricomycotina</taxon>
        <taxon>Agaricomycetes</taxon>
        <taxon>Agaricomycetidae</taxon>
        <taxon>Agaricales</taxon>
        <taxon>Agaricales incertae sedis</taxon>
        <taxon>Dendrothele</taxon>
    </lineage>
</organism>
<keyword evidence="2" id="KW-1185">Reference proteome</keyword>
<evidence type="ECO:0000313" key="2">
    <source>
        <dbReference type="Proteomes" id="UP000297245"/>
    </source>
</evidence>
<accession>A0A4S8LEC1</accession>
<evidence type="ECO:0000313" key="1">
    <source>
        <dbReference type="EMBL" id="THU87269.1"/>
    </source>
</evidence>
<sequence length="861" mass="96408">MLNSVGTPSKSKLNDNWSSGWWDFYPLIERPRLPIEWSNSSVIFTSHAVQPVILARHFSSSKQFILSSPNPISSKPSSYHPATIITASPDDEWLFAYFPGKDMDGVACLWRRGMEVDKWTVHEFWTYSAQSGVVSVDWLGLPRERHPHPVTGMPARSPHRGPKTLLSSPNLVLVTQDHRVTLCYMRNYMPTLKMLSCSLLKPDQAVENAPRQFTDSQTDVGSVRMCINASIGIPYNDSSFIIAMRSQVFPSNTSPPNHNQFSSMDLSMPMETEVQSDPLLDMKEDCTEESSIELCEIQLKLDGVTMRLSAEPLPPIQGNLAKLRDMYFICNSASGLPKSTPSTYIVASFLDFTDYNSLPKSSLKCYSLSKEQLPTKKSWKYRQEAFKSFDNRIAGFIVPFKQIGSHLGVLVGFYDTSGTHKRKSKRFSIGNTRRLKIPDLNDDEQWSHLSLVFPGHKSGRDIPTNVCFSPNDALLCTISPSLWSAETTIHKAPERLAPFTPSDGVTIPSLSSKFASAIVSRRSTDDLTHTISMQTFPINDAIDILHQTFLVLDRCGGVSWLAQVGLSLEFYRSRAHHTKSELERKRSTDKWQTVHDICSVAACSVILEEAKVGNEFMVDTETVWQLIDLIGWMATLLEKLMKECVLSSEFSDATGSSALDTSKTKALDAPILLHLVHPTAFKALRATVSNIKRFRQTIDKLTPKSENTQIAKEALIDILDCAGLDVSGLEQLLDDFSQTIKDIDENDARRSLAICQPTLTMQSKLKGFVRSVADSQILRKARLFIKPSELIDGAPQPMNKKEKIRDVVLKGVVLHRVPSMSCLRCGGRSELGKEPGVRFRVWDKMWSRRCICAGEWSTAVV</sequence>
<dbReference type="AlphaFoldDB" id="A0A4S8LEC1"/>
<protein>
    <recommendedName>
        <fullName evidence="3">Mediator complex subunit 16</fullName>
    </recommendedName>
</protein>
<dbReference type="EMBL" id="ML179458">
    <property type="protein sequence ID" value="THU87269.1"/>
    <property type="molecule type" value="Genomic_DNA"/>
</dbReference>
<evidence type="ECO:0008006" key="3">
    <source>
        <dbReference type="Google" id="ProtNLM"/>
    </source>
</evidence>
<name>A0A4S8LEC1_DENBC</name>